<dbReference type="GO" id="GO:0004803">
    <property type="term" value="F:transposase activity"/>
    <property type="evidence" value="ECO:0007669"/>
    <property type="project" value="InterPro"/>
</dbReference>
<proteinExistence type="predicted"/>
<evidence type="ECO:0000313" key="1">
    <source>
        <dbReference type="EMBL" id="SDN94372.1"/>
    </source>
</evidence>
<dbReference type="Gene3D" id="1.10.10.60">
    <property type="entry name" value="Homeodomain-like"/>
    <property type="match status" value="1"/>
</dbReference>
<dbReference type="EMBL" id="FNIM01000029">
    <property type="protein sequence ID" value="SDN94372.1"/>
    <property type="molecule type" value="Genomic_DNA"/>
</dbReference>
<sequence>MTKAKYSEEFREQVAREVVDKERSIASVAASYGLVAQTVGNWVAKYRKQHADAR</sequence>
<gene>
    <name evidence="1" type="ORF">SAMN05216355_1291</name>
</gene>
<name>A0A1H0FIL9_9ACTO</name>
<dbReference type="Pfam" id="PF01527">
    <property type="entry name" value="HTH_Tnp_1"/>
    <property type="match status" value="1"/>
</dbReference>
<feature type="non-terminal residue" evidence="1">
    <location>
        <position position="54"/>
    </location>
</feature>
<dbReference type="GO" id="GO:0006313">
    <property type="term" value="P:DNA transposition"/>
    <property type="evidence" value="ECO:0007669"/>
    <property type="project" value="InterPro"/>
</dbReference>
<dbReference type="GO" id="GO:0003677">
    <property type="term" value="F:DNA binding"/>
    <property type="evidence" value="ECO:0007669"/>
    <property type="project" value="InterPro"/>
</dbReference>
<evidence type="ECO:0000313" key="2">
    <source>
        <dbReference type="Proteomes" id="UP000198541"/>
    </source>
</evidence>
<protein>
    <submittedName>
        <fullName evidence="1">Transposase</fullName>
    </submittedName>
</protein>
<dbReference type="SUPFAM" id="SSF46689">
    <property type="entry name" value="Homeodomain-like"/>
    <property type="match status" value="1"/>
</dbReference>
<organism evidence="1 2">
    <name type="scientific">Actinomyces ruminicola</name>
    <dbReference type="NCBI Taxonomy" id="332524"/>
    <lineage>
        <taxon>Bacteria</taxon>
        <taxon>Bacillati</taxon>
        <taxon>Actinomycetota</taxon>
        <taxon>Actinomycetes</taxon>
        <taxon>Actinomycetales</taxon>
        <taxon>Actinomycetaceae</taxon>
        <taxon>Actinomyces</taxon>
    </lineage>
</organism>
<keyword evidence="2" id="KW-1185">Reference proteome</keyword>
<dbReference type="Proteomes" id="UP000198541">
    <property type="component" value="Unassembled WGS sequence"/>
</dbReference>
<dbReference type="InterPro" id="IPR009057">
    <property type="entry name" value="Homeodomain-like_sf"/>
</dbReference>
<accession>A0A1H0FIL9</accession>
<dbReference type="InterPro" id="IPR002514">
    <property type="entry name" value="Transposase_8"/>
</dbReference>
<reference evidence="2" key="1">
    <citation type="submission" date="2016-10" db="EMBL/GenBank/DDBJ databases">
        <authorList>
            <person name="Varghese N."/>
            <person name="Submissions S."/>
        </authorList>
    </citation>
    <scope>NUCLEOTIDE SEQUENCE [LARGE SCALE GENOMIC DNA]</scope>
    <source>
        <strain evidence="2">DSM 27982</strain>
    </source>
</reference>
<dbReference type="AlphaFoldDB" id="A0A1H0FIL9"/>